<proteinExistence type="predicted"/>
<name>A0A0E9RQY0_ANGAN</name>
<reference evidence="1" key="2">
    <citation type="journal article" date="2015" name="Fish Shellfish Immunol.">
        <title>Early steps in the European eel (Anguilla anguilla)-Vibrio vulnificus interaction in the gills: Role of the RtxA13 toxin.</title>
        <authorList>
            <person name="Callol A."/>
            <person name="Pajuelo D."/>
            <person name="Ebbesson L."/>
            <person name="Teles M."/>
            <person name="MacKenzie S."/>
            <person name="Amaro C."/>
        </authorList>
    </citation>
    <scope>NUCLEOTIDE SEQUENCE</scope>
</reference>
<organism evidence="1">
    <name type="scientific">Anguilla anguilla</name>
    <name type="common">European freshwater eel</name>
    <name type="synonym">Muraena anguilla</name>
    <dbReference type="NCBI Taxonomy" id="7936"/>
    <lineage>
        <taxon>Eukaryota</taxon>
        <taxon>Metazoa</taxon>
        <taxon>Chordata</taxon>
        <taxon>Craniata</taxon>
        <taxon>Vertebrata</taxon>
        <taxon>Euteleostomi</taxon>
        <taxon>Actinopterygii</taxon>
        <taxon>Neopterygii</taxon>
        <taxon>Teleostei</taxon>
        <taxon>Anguilliformes</taxon>
        <taxon>Anguillidae</taxon>
        <taxon>Anguilla</taxon>
    </lineage>
</organism>
<evidence type="ECO:0000313" key="1">
    <source>
        <dbReference type="EMBL" id="JAH31601.1"/>
    </source>
</evidence>
<protein>
    <submittedName>
        <fullName evidence="1">Uncharacterized protein</fullName>
    </submittedName>
</protein>
<dbReference type="AlphaFoldDB" id="A0A0E9RQY0"/>
<accession>A0A0E9RQY0</accession>
<reference evidence="1" key="1">
    <citation type="submission" date="2014-11" db="EMBL/GenBank/DDBJ databases">
        <authorList>
            <person name="Amaro Gonzalez C."/>
        </authorList>
    </citation>
    <scope>NUCLEOTIDE SEQUENCE</scope>
</reference>
<dbReference type="EMBL" id="GBXM01076976">
    <property type="protein sequence ID" value="JAH31601.1"/>
    <property type="molecule type" value="Transcribed_RNA"/>
</dbReference>
<sequence>MPPCRKQCLASTLSDIMNSDMLSHVDCRKASLVTLQSTFFQIVTDCESSQ</sequence>